<name>A0A9N8YR72_9GLOM</name>
<protein>
    <submittedName>
        <fullName evidence="2">2763_t:CDS:1</fullName>
    </submittedName>
</protein>
<proteinExistence type="predicted"/>
<keyword evidence="1" id="KW-0812">Transmembrane</keyword>
<dbReference type="GO" id="GO:0007059">
    <property type="term" value="P:chromosome segregation"/>
    <property type="evidence" value="ECO:0007669"/>
    <property type="project" value="TreeGrafter"/>
</dbReference>
<dbReference type="OrthoDB" id="2311687at2759"/>
<organism evidence="2 3">
    <name type="scientific">Diversispora eburnea</name>
    <dbReference type="NCBI Taxonomy" id="1213867"/>
    <lineage>
        <taxon>Eukaryota</taxon>
        <taxon>Fungi</taxon>
        <taxon>Fungi incertae sedis</taxon>
        <taxon>Mucoromycota</taxon>
        <taxon>Glomeromycotina</taxon>
        <taxon>Glomeromycetes</taxon>
        <taxon>Diversisporales</taxon>
        <taxon>Diversisporaceae</taxon>
        <taxon>Diversispora</taxon>
    </lineage>
</organism>
<dbReference type="InterPro" id="IPR018565">
    <property type="entry name" value="Nkp2/Cnl2"/>
</dbReference>
<keyword evidence="1" id="KW-1133">Transmembrane helix</keyword>
<dbReference type="GO" id="GO:0031511">
    <property type="term" value="C:Mis6-Sim4 complex"/>
    <property type="evidence" value="ECO:0007669"/>
    <property type="project" value="TreeGrafter"/>
</dbReference>
<reference evidence="2" key="1">
    <citation type="submission" date="2021-06" db="EMBL/GenBank/DDBJ databases">
        <authorList>
            <person name="Kallberg Y."/>
            <person name="Tangrot J."/>
            <person name="Rosling A."/>
        </authorList>
    </citation>
    <scope>NUCLEOTIDE SEQUENCE</scope>
    <source>
        <strain evidence="2">AZ414A</strain>
    </source>
</reference>
<keyword evidence="1" id="KW-0472">Membrane</keyword>
<dbReference type="PANTHER" id="PTHR28064:SF1">
    <property type="entry name" value="INNER KINETOCHORE SUBUNIT NKP2"/>
    <property type="match status" value="1"/>
</dbReference>
<dbReference type="AlphaFoldDB" id="A0A9N8YR72"/>
<dbReference type="PANTHER" id="PTHR28064">
    <property type="entry name" value="INNER KINETOCHORE SUBUNIT NKP2"/>
    <property type="match status" value="1"/>
</dbReference>
<gene>
    <name evidence="2" type="ORF">DEBURN_LOCUS1499</name>
</gene>
<comment type="caution">
    <text evidence="2">The sequence shown here is derived from an EMBL/GenBank/DDBJ whole genome shotgun (WGS) entry which is preliminary data.</text>
</comment>
<dbReference type="Proteomes" id="UP000789706">
    <property type="component" value="Unassembled WGS sequence"/>
</dbReference>
<keyword evidence="3" id="KW-1185">Reference proteome</keyword>
<feature type="transmembrane region" description="Helical" evidence="1">
    <location>
        <begin position="171"/>
        <end position="191"/>
    </location>
</feature>
<evidence type="ECO:0000256" key="1">
    <source>
        <dbReference type="SAM" id="Phobius"/>
    </source>
</evidence>
<dbReference type="Pfam" id="PF09447">
    <property type="entry name" value="Cnl2_NKP2"/>
    <property type="match status" value="1"/>
</dbReference>
<evidence type="ECO:0000313" key="2">
    <source>
        <dbReference type="EMBL" id="CAG8441762.1"/>
    </source>
</evidence>
<accession>A0A9N8YR72</accession>
<dbReference type="EMBL" id="CAJVPK010000066">
    <property type="protein sequence ID" value="CAG8441762.1"/>
    <property type="molecule type" value="Genomic_DNA"/>
</dbReference>
<evidence type="ECO:0000313" key="3">
    <source>
        <dbReference type="Proteomes" id="UP000789706"/>
    </source>
</evidence>
<sequence>METEETILLNYFLNSELQDNITLQQFIKKFPPAYSSNPQIKTLYKEYHDQRSENRKLVKKNTVEECKKSDQWNNEDDDDRLTLDQANKLLSTEEKNMLHEINFMKHECKKWIQDIQRINGNMSDLRYGKILPEVIREEEIINELKSQSHYIEIQGIPSPTIEENSLTLTVFLARFTTIATYSLITFFTALINKLIKKLTISNEI</sequence>